<dbReference type="AlphaFoldDB" id="A0AAU7TH95"/>
<proteinExistence type="predicted"/>
<protein>
    <submittedName>
        <fullName evidence="2">DddA-like double-stranded DNA deaminase toxin</fullName>
    </submittedName>
</protein>
<accession>A0AAU7TH95</accession>
<feature type="compositionally biased region" description="Basic and acidic residues" evidence="1">
    <location>
        <begin position="111"/>
        <end position="130"/>
    </location>
</feature>
<feature type="region of interest" description="Disordered" evidence="1">
    <location>
        <begin position="89"/>
        <end position="181"/>
    </location>
</feature>
<dbReference type="RefSeq" id="WP_350279128.1">
    <property type="nucleotide sequence ID" value="NZ_CP158165.1"/>
</dbReference>
<evidence type="ECO:0000256" key="1">
    <source>
        <dbReference type="SAM" id="MobiDB-lite"/>
    </source>
</evidence>
<organism evidence="2">
    <name type="scientific">Kribbella sp. HUAS MG21</name>
    <dbReference type="NCBI Taxonomy" id="3160966"/>
    <lineage>
        <taxon>Bacteria</taxon>
        <taxon>Bacillati</taxon>
        <taxon>Actinomycetota</taxon>
        <taxon>Actinomycetes</taxon>
        <taxon>Propionibacteriales</taxon>
        <taxon>Kribbellaceae</taxon>
        <taxon>Kribbella</taxon>
    </lineage>
</organism>
<dbReference type="EMBL" id="CP158165">
    <property type="protein sequence ID" value="XBV26329.1"/>
    <property type="molecule type" value="Genomic_DNA"/>
</dbReference>
<dbReference type="InterPro" id="IPR032724">
    <property type="entry name" value="SCP1.201-like"/>
</dbReference>
<reference evidence="2" key="1">
    <citation type="submission" date="2024-06" db="EMBL/GenBank/DDBJ databases">
        <title>Kribbella sp. strain HUAS MG21 genome sequences.</title>
        <authorList>
            <person name="Mo P."/>
        </authorList>
    </citation>
    <scope>NUCLEOTIDE SEQUENCE</scope>
    <source>
        <strain evidence="2">HUAS MG21</strain>
    </source>
</reference>
<dbReference type="Pfam" id="PF14428">
    <property type="entry name" value="DddA-like"/>
    <property type="match status" value="1"/>
</dbReference>
<name>A0AAU7TH95_9ACTN</name>
<evidence type="ECO:0000313" key="2">
    <source>
        <dbReference type="EMBL" id="XBV26329.1"/>
    </source>
</evidence>
<sequence>MPSELQRVAEQLLACLNEAPRAVGHLHDRARKCREAAAWIGNQSNNPNARMAAMQLDDAARRCEEAAHYLSQAEARAKQWVEQMVSGIRTTEPNGGSTAGRPLGPSGSTRPAERRQEEDHEKPGADKPDRTTGASDETSPEEGSPGRRISDEEGHRLQQTLPRREESELTQPKTRGLWVDKDGNEEELVSGQHDEWFQKATDFLRGQGIPPRHGDSITTPSHVETKFAMRMRVQGLKHETIMINKLPCPGKWGCRALIGLILPPGSTLTVFGPDGFKRTYPQPPSEQEQS</sequence>
<feature type="compositionally biased region" description="Basic and acidic residues" evidence="1">
    <location>
        <begin position="144"/>
        <end position="167"/>
    </location>
</feature>
<gene>
    <name evidence="2" type="ORF">ABN611_07840</name>
</gene>